<evidence type="ECO:0000313" key="12">
    <source>
        <dbReference type="EMBL" id="OGE79998.1"/>
    </source>
</evidence>
<evidence type="ECO:0000313" key="13">
    <source>
        <dbReference type="Proteomes" id="UP000176233"/>
    </source>
</evidence>
<evidence type="ECO:0000256" key="1">
    <source>
        <dbReference type="ARBA" id="ARBA00004777"/>
    </source>
</evidence>
<dbReference type="GO" id="GO:0035999">
    <property type="term" value="P:tetrahydrofolate interconversion"/>
    <property type="evidence" value="ECO:0007669"/>
    <property type="project" value="UniProtKB-UniRule"/>
</dbReference>
<dbReference type="PRINTS" id="PR00085">
    <property type="entry name" value="THFDHDRGNASE"/>
</dbReference>
<protein>
    <recommendedName>
        <fullName evidence="9">Bifunctional protein FolD</fullName>
    </recommendedName>
    <domain>
        <recommendedName>
            <fullName evidence="9">Methylenetetrahydrofolate dehydrogenase</fullName>
            <ecNumber evidence="9">1.5.1.5</ecNumber>
        </recommendedName>
    </domain>
    <domain>
        <recommendedName>
            <fullName evidence="9">Methenyltetrahydrofolate cyclohydrolase</fullName>
            <ecNumber evidence="9">3.5.4.9</ecNumber>
        </recommendedName>
    </domain>
</protein>
<keyword evidence="2 9" id="KW-0554">One-carbon metabolism</keyword>
<comment type="function">
    <text evidence="9">Catalyzes the oxidation of 5,10-methylenetetrahydrofolate to 5,10-methenyltetrahydrofolate and then the hydrolysis of 5,10-methenyltetrahydrofolate to 10-formyltetrahydrofolate.</text>
</comment>
<dbReference type="EC" id="3.5.4.9" evidence="9"/>
<dbReference type="GO" id="GO:0004488">
    <property type="term" value="F:methylenetetrahydrofolate dehydrogenase (NADP+) activity"/>
    <property type="evidence" value="ECO:0007669"/>
    <property type="project" value="UniProtKB-UniRule"/>
</dbReference>
<evidence type="ECO:0000256" key="9">
    <source>
        <dbReference type="HAMAP-Rule" id="MF_01576"/>
    </source>
</evidence>
<dbReference type="EMBL" id="MFEJ01000023">
    <property type="protein sequence ID" value="OGE79998.1"/>
    <property type="molecule type" value="Genomic_DNA"/>
</dbReference>
<evidence type="ECO:0000256" key="6">
    <source>
        <dbReference type="ARBA" id="ARBA00023002"/>
    </source>
</evidence>
<dbReference type="SUPFAM" id="SSF53223">
    <property type="entry name" value="Aminoacid dehydrogenase-like, N-terminal domain"/>
    <property type="match status" value="1"/>
</dbReference>
<comment type="pathway">
    <text evidence="1 9">One-carbon metabolism; tetrahydrofolate interconversion.</text>
</comment>
<comment type="catalytic activity">
    <reaction evidence="9">
        <text>(6R)-5,10-methylene-5,6,7,8-tetrahydrofolate + NADP(+) = (6R)-5,10-methenyltetrahydrofolate + NADPH</text>
        <dbReference type="Rhea" id="RHEA:22812"/>
        <dbReference type="ChEBI" id="CHEBI:15636"/>
        <dbReference type="ChEBI" id="CHEBI:57455"/>
        <dbReference type="ChEBI" id="CHEBI:57783"/>
        <dbReference type="ChEBI" id="CHEBI:58349"/>
        <dbReference type="EC" id="1.5.1.5"/>
    </reaction>
</comment>
<keyword evidence="9" id="KW-0368">Histidine biosynthesis</keyword>
<reference evidence="12 13" key="1">
    <citation type="journal article" date="2016" name="Nat. Commun.">
        <title>Thousands of microbial genomes shed light on interconnected biogeochemical processes in an aquifer system.</title>
        <authorList>
            <person name="Anantharaman K."/>
            <person name="Brown C.T."/>
            <person name="Hug L.A."/>
            <person name="Sharon I."/>
            <person name="Castelle C.J."/>
            <person name="Probst A.J."/>
            <person name="Thomas B.C."/>
            <person name="Singh A."/>
            <person name="Wilkins M.J."/>
            <person name="Karaoz U."/>
            <person name="Brodie E.L."/>
            <person name="Williams K.H."/>
            <person name="Hubbard S.S."/>
            <person name="Banfield J.F."/>
        </authorList>
    </citation>
    <scope>NUCLEOTIDE SEQUENCE [LARGE SCALE GENOMIC DNA]</scope>
</reference>
<evidence type="ECO:0000256" key="3">
    <source>
        <dbReference type="ARBA" id="ARBA00022755"/>
    </source>
</evidence>
<dbReference type="PANTHER" id="PTHR48099">
    <property type="entry name" value="C-1-TETRAHYDROFOLATE SYNTHASE, CYTOPLASMIC-RELATED"/>
    <property type="match status" value="1"/>
</dbReference>
<dbReference type="Proteomes" id="UP000176233">
    <property type="component" value="Unassembled WGS sequence"/>
</dbReference>
<dbReference type="Gene3D" id="3.40.50.10860">
    <property type="entry name" value="Leucine Dehydrogenase, chain A, domain 1"/>
    <property type="match status" value="1"/>
</dbReference>
<dbReference type="HAMAP" id="MF_01576">
    <property type="entry name" value="THF_DHG_CYH"/>
    <property type="match status" value="1"/>
</dbReference>
<name>A0A1F5NQV5_9BACT</name>
<evidence type="ECO:0000256" key="4">
    <source>
        <dbReference type="ARBA" id="ARBA00022801"/>
    </source>
</evidence>
<comment type="catalytic activity">
    <reaction evidence="9">
        <text>(6R)-5,10-methenyltetrahydrofolate + H2O = (6R)-10-formyltetrahydrofolate + H(+)</text>
        <dbReference type="Rhea" id="RHEA:23700"/>
        <dbReference type="ChEBI" id="CHEBI:15377"/>
        <dbReference type="ChEBI" id="CHEBI:15378"/>
        <dbReference type="ChEBI" id="CHEBI:57455"/>
        <dbReference type="ChEBI" id="CHEBI:195366"/>
        <dbReference type="EC" id="3.5.4.9"/>
    </reaction>
</comment>
<evidence type="ECO:0000259" key="10">
    <source>
        <dbReference type="Pfam" id="PF00763"/>
    </source>
</evidence>
<accession>A0A1F5NQV5</accession>
<evidence type="ECO:0000259" key="11">
    <source>
        <dbReference type="Pfam" id="PF02882"/>
    </source>
</evidence>
<proteinExistence type="inferred from homology"/>
<evidence type="ECO:0000256" key="5">
    <source>
        <dbReference type="ARBA" id="ARBA00022857"/>
    </source>
</evidence>
<keyword evidence="4 9" id="KW-0378">Hydrolase</keyword>
<dbReference type="UniPathway" id="UPA00193"/>
<dbReference type="GO" id="GO:0000105">
    <property type="term" value="P:L-histidine biosynthetic process"/>
    <property type="evidence" value="ECO:0007669"/>
    <property type="project" value="UniProtKB-KW"/>
</dbReference>
<dbReference type="GO" id="GO:0004477">
    <property type="term" value="F:methenyltetrahydrofolate cyclohydrolase activity"/>
    <property type="evidence" value="ECO:0007669"/>
    <property type="project" value="UniProtKB-UniRule"/>
</dbReference>
<feature type="binding site" evidence="9">
    <location>
        <begin position="153"/>
        <end position="155"/>
    </location>
    <ligand>
        <name>NADP(+)</name>
        <dbReference type="ChEBI" id="CHEBI:58349"/>
    </ligand>
</feature>
<dbReference type="PANTHER" id="PTHR48099:SF5">
    <property type="entry name" value="C-1-TETRAHYDROFOLATE SYNTHASE, CYTOPLASMIC"/>
    <property type="match status" value="1"/>
</dbReference>
<comment type="caution">
    <text evidence="9">Lacks conserved residue(s) required for the propagation of feature annotation.</text>
</comment>
<dbReference type="Gene3D" id="3.40.50.720">
    <property type="entry name" value="NAD(P)-binding Rossmann-like Domain"/>
    <property type="match status" value="1"/>
</dbReference>
<keyword evidence="3 9" id="KW-0658">Purine biosynthesis</keyword>
<dbReference type="SUPFAM" id="SSF51735">
    <property type="entry name" value="NAD(P)-binding Rossmann-fold domains"/>
    <property type="match status" value="1"/>
</dbReference>
<keyword evidence="8 9" id="KW-0511">Multifunctional enzyme</keyword>
<keyword evidence="6 9" id="KW-0560">Oxidoreductase</keyword>
<comment type="caution">
    <text evidence="12">The sequence shown here is derived from an EMBL/GenBank/DDBJ whole genome shotgun (WGS) entry which is preliminary data.</text>
</comment>
<evidence type="ECO:0000256" key="8">
    <source>
        <dbReference type="ARBA" id="ARBA00023268"/>
    </source>
</evidence>
<dbReference type="AlphaFoldDB" id="A0A1F5NQV5"/>
<feature type="domain" description="Tetrahydrofolate dehydrogenase/cyclohydrolase catalytic" evidence="10">
    <location>
        <begin position="5"/>
        <end position="116"/>
    </location>
</feature>
<comment type="subunit">
    <text evidence="9">Homodimer.</text>
</comment>
<dbReference type="GO" id="GO:0009086">
    <property type="term" value="P:methionine biosynthetic process"/>
    <property type="evidence" value="ECO:0007669"/>
    <property type="project" value="UniProtKB-KW"/>
</dbReference>
<keyword evidence="9" id="KW-0028">Amino-acid biosynthesis</keyword>
<feature type="domain" description="Tetrahydrofolate dehydrogenase/cyclohydrolase NAD(P)-binding" evidence="11">
    <location>
        <begin position="127"/>
        <end position="267"/>
    </location>
</feature>
<dbReference type="Pfam" id="PF02882">
    <property type="entry name" value="THF_DHG_CYH_C"/>
    <property type="match status" value="1"/>
</dbReference>
<keyword evidence="5 9" id="KW-0521">NADP</keyword>
<evidence type="ECO:0000256" key="7">
    <source>
        <dbReference type="ARBA" id="ARBA00023167"/>
    </source>
</evidence>
<dbReference type="InterPro" id="IPR020631">
    <property type="entry name" value="THF_DH/CycHdrlase_NAD-bd_dom"/>
</dbReference>
<dbReference type="InterPro" id="IPR000672">
    <property type="entry name" value="THF_DH/CycHdrlase"/>
</dbReference>
<dbReference type="InterPro" id="IPR036291">
    <property type="entry name" value="NAD(P)-bd_dom_sf"/>
</dbReference>
<feature type="binding site" evidence="9">
    <location>
        <position position="219"/>
    </location>
    <ligand>
        <name>NADP(+)</name>
        <dbReference type="ChEBI" id="CHEBI:58349"/>
    </ligand>
</feature>
<comment type="similarity">
    <text evidence="9">Belongs to the tetrahydrofolate dehydrogenase/cyclohydrolase family.</text>
</comment>
<dbReference type="InterPro" id="IPR020630">
    <property type="entry name" value="THF_DH/CycHdrlase_cat_dom"/>
</dbReference>
<gene>
    <name evidence="9" type="primary">folD</name>
    <name evidence="12" type="ORF">A2660_02795</name>
</gene>
<organism evidence="12 13">
    <name type="scientific">Candidatus Doudnabacteria bacterium RIFCSPHIGHO2_01_FULL_45_18</name>
    <dbReference type="NCBI Taxonomy" id="1817823"/>
    <lineage>
        <taxon>Bacteria</taxon>
        <taxon>Candidatus Doudnaibacteriota</taxon>
    </lineage>
</organism>
<dbReference type="GO" id="GO:0005829">
    <property type="term" value="C:cytosol"/>
    <property type="evidence" value="ECO:0007669"/>
    <property type="project" value="TreeGrafter"/>
</dbReference>
<dbReference type="GO" id="GO:0006164">
    <property type="term" value="P:purine nucleotide biosynthetic process"/>
    <property type="evidence" value="ECO:0007669"/>
    <property type="project" value="UniProtKB-KW"/>
</dbReference>
<evidence type="ECO:0000256" key="2">
    <source>
        <dbReference type="ARBA" id="ARBA00022563"/>
    </source>
</evidence>
<dbReference type="Pfam" id="PF00763">
    <property type="entry name" value="THF_DHG_CYH"/>
    <property type="match status" value="1"/>
</dbReference>
<dbReference type="InterPro" id="IPR046346">
    <property type="entry name" value="Aminoacid_DH-like_N_sf"/>
</dbReference>
<dbReference type="EC" id="1.5.1.5" evidence="9"/>
<keyword evidence="7 9" id="KW-0486">Methionine biosynthesis</keyword>
<sequence length="271" mass="28472">MTKLVDGRALAAEILNNLKQEVSLLPFQPLFCDVLIGQDSVARSYVNTKARAAASIGLKFELVELPESVSTQDVILKLKQKQLDPNLAGLIIQLPLPSHLDKQQVLNAIGTAVDVDCLNQTQTRLSPPTAAAIMTILDSLNLDLTRAQILVVGQGELVGRPVTVLLKNRNLQVTTADSQIQNLAKLTISADVIISGTGQANLIKGHMIKPGAVVIDCGTAESGAGIVGDVELESVQKAASVVSPVPGGVGPVTVAQLLSNVVKVAKEKPHV</sequence>